<sequence>MTPTPQAIARLKNDFRHLQKEPIPFLEASPLESNILEWRYCIHGAPDTPYEGGYYHGKLVFPANYPFRPPSIYMITPNGRFKVNSRLCLSISDFHPDTWNPCWHVGTIVTGLISFMNDTSQTWGSITTSLEEKRNFAKKSLMFNASDKTFCELFPETTKNIKNKLKVIMDTNPELFKAITQPADKNPTPSGGSKGEENSGWTIVIITVGIIILSIMVTAVVKNL</sequence>
<proteinExistence type="predicted"/>
<dbReference type="WBParaSite" id="RSKR_0000187700.1">
    <property type="protein sequence ID" value="RSKR_0000187700.1"/>
    <property type="gene ID" value="RSKR_0000187700"/>
</dbReference>
<protein>
    <submittedName>
        <fullName evidence="2">UBIQUITIN_CONJUGAT_2 domain-containing protein</fullName>
    </submittedName>
</protein>
<reference evidence="2" key="1">
    <citation type="submission" date="2016-11" db="UniProtKB">
        <authorList>
            <consortium name="WormBaseParasite"/>
        </authorList>
    </citation>
    <scope>IDENTIFICATION</scope>
    <source>
        <strain evidence="2">KR3021</strain>
    </source>
</reference>
<organism evidence="1 2">
    <name type="scientific">Rhabditophanes sp. KR3021</name>
    <dbReference type="NCBI Taxonomy" id="114890"/>
    <lineage>
        <taxon>Eukaryota</taxon>
        <taxon>Metazoa</taxon>
        <taxon>Ecdysozoa</taxon>
        <taxon>Nematoda</taxon>
        <taxon>Chromadorea</taxon>
        <taxon>Rhabditida</taxon>
        <taxon>Tylenchina</taxon>
        <taxon>Panagrolaimomorpha</taxon>
        <taxon>Strongyloidoidea</taxon>
        <taxon>Alloionematidae</taxon>
        <taxon>Rhabditophanes</taxon>
    </lineage>
</organism>
<dbReference type="Proteomes" id="UP000095286">
    <property type="component" value="Unplaced"/>
</dbReference>
<accession>A0AC35TLM3</accession>
<name>A0AC35TLM3_9BILA</name>
<evidence type="ECO:0000313" key="1">
    <source>
        <dbReference type="Proteomes" id="UP000095286"/>
    </source>
</evidence>
<evidence type="ECO:0000313" key="2">
    <source>
        <dbReference type="WBParaSite" id="RSKR_0000187700.1"/>
    </source>
</evidence>